<dbReference type="InterPro" id="IPR026983">
    <property type="entry name" value="DHC"/>
</dbReference>
<gene>
    <name evidence="4" type="primary">DYHC16</name>
    <name evidence="4" type="ORF">Esi_0421_0008</name>
</gene>
<dbReference type="InParanoid" id="D8LN01"/>
<dbReference type="PANTHER" id="PTHR45703:SF22">
    <property type="entry name" value="DYNEIN CYTOPLASMIC 2 HEAVY CHAIN 1"/>
    <property type="match status" value="1"/>
</dbReference>
<dbReference type="InterPro" id="IPR041228">
    <property type="entry name" value="Dynein_C"/>
</dbReference>
<name>D8LN01_ECTSI</name>
<feature type="domain" description="Dynein heavy chain C-terminal" evidence="3">
    <location>
        <begin position="314"/>
        <end position="562"/>
    </location>
</feature>
<feature type="region of interest" description="Disordered" evidence="1">
    <location>
        <begin position="297"/>
        <end position="323"/>
    </location>
</feature>
<dbReference type="PANTHER" id="PTHR45703">
    <property type="entry name" value="DYNEIN HEAVY CHAIN"/>
    <property type="match status" value="1"/>
</dbReference>
<reference evidence="4 5" key="1">
    <citation type="journal article" date="2010" name="Nature">
        <title>The Ectocarpus genome and the independent evolution of multicellularity in brown algae.</title>
        <authorList>
            <person name="Cock J.M."/>
            <person name="Sterck L."/>
            <person name="Rouze P."/>
            <person name="Scornet D."/>
            <person name="Allen A.E."/>
            <person name="Amoutzias G."/>
            <person name="Anthouard V."/>
            <person name="Artiguenave F."/>
            <person name="Aury J.M."/>
            <person name="Badger J.H."/>
            <person name="Beszteri B."/>
            <person name="Billiau K."/>
            <person name="Bonnet E."/>
            <person name="Bothwell J.H."/>
            <person name="Bowler C."/>
            <person name="Boyen C."/>
            <person name="Brownlee C."/>
            <person name="Carrano C.J."/>
            <person name="Charrier B."/>
            <person name="Cho G.Y."/>
            <person name="Coelho S.M."/>
            <person name="Collen J."/>
            <person name="Corre E."/>
            <person name="Da Silva C."/>
            <person name="Delage L."/>
            <person name="Delaroque N."/>
            <person name="Dittami S.M."/>
            <person name="Doulbeau S."/>
            <person name="Elias M."/>
            <person name="Farnham G."/>
            <person name="Gachon C.M."/>
            <person name="Gschloessl B."/>
            <person name="Heesch S."/>
            <person name="Jabbari K."/>
            <person name="Jubin C."/>
            <person name="Kawai H."/>
            <person name="Kimura K."/>
            <person name="Kloareg B."/>
            <person name="Kupper F.C."/>
            <person name="Lang D."/>
            <person name="Le Bail A."/>
            <person name="Leblanc C."/>
            <person name="Lerouge P."/>
            <person name="Lohr M."/>
            <person name="Lopez P.J."/>
            <person name="Martens C."/>
            <person name="Maumus F."/>
            <person name="Michel G."/>
            <person name="Miranda-Saavedra D."/>
            <person name="Morales J."/>
            <person name="Moreau H."/>
            <person name="Motomura T."/>
            <person name="Nagasato C."/>
            <person name="Napoli C.A."/>
            <person name="Nelson D.R."/>
            <person name="Nyvall-Collen P."/>
            <person name="Peters A.F."/>
            <person name="Pommier C."/>
            <person name="Potin P."/>
            <person name="Poulain J."/>
            <person name="Quesneville H."/>
            <person name="Read B."/>
            <person name="Rensing S.A."/>
            <person name="Ritter A."/>
            <person name="Rousvoal S."/>
            <person name="Samanta M."/>
            <person name="Samson G."/>
            <person name="Schroeder D.C."/>
            <person name="Segurens B."/>
            <person name="Strittmatter M."/>
            <person name="Tonon T."/>
            <person name="Tregear J.W."/>
            <person name="Valentin K."/>
            <person name="von Dassow P."/>
            <person name="Yamagishi T."/>
            <person name="Van de Peer Y."/>
            <person name="Wincker P."/>
        </authorList>
    </citation>
    <scope>NUCLEOTIDE SEQUENCE [LARGE SCALE GENOMIC DNA]</scope>
    <source>
        <strain evidence="5">Ec32 / CCAP1310/4</strain>
    </source>
</reference>
<dbReference type="InterPro" id="IPR043160">
    <property type="entry name" value="Dynein_C_barrel"/>
</dbReference>
<dbReference type="InterPro" id="IPR041658">
    <property type="entry name" value="AAA_lid_11"/>
</dbReference>
<feature type="domain" description="Dynein heavy chain AAA lid" evidence="2">
    <location>
        <begin position="102"/>
        <end position="240"/>
    </location>
</feature>
<dbReference type="GO" id="GO:0030286">
    <property type="term" value="C:dynein complex"/>
    <property type="evidence" value="ECO:0007669"/>
    <property type="project" value="InterPro"/>
</dbReference>
<dbReference type="STRING" id="2880.D8LN01"/>
<proteinExistence type="predicted"/>
<dbReference type="AlphaFoldDB" id="D8LN01"/>
<keyword evidence="5" id="KW-1185">Reference proteome</keyword>
<evidence type="ECO:0000256" key="1">
    <source>
        <dbReference type="SAM" id="MobiDB-lite"/>
    </source>
</evidence>
<dbReference type="Pfam" id="PF18198">
    <property type="entry name" value="AAA_lid_11"/>
    <property type="match status" value="1"/>
</dbReference>
<evidence type="ECO:0000313" key="4">
    <source>
        <dbReference type="EMBL" id="CBN76242.1"/>
    </source>
</evidence>
<dbReference type="Pfam" id="PF18199">
    <property type="entry name" value="Dynein_C"/>
    <property type="match status" value="1"/>
</dbReference>
<evidence type="ECO:0000313" key="5">
    <source>
        <dbReference type="Proteomes" id="UP000002630"/>
    </source>
</evidence>
<dbReference type="Gene3D" id="3.10.490.20">
    <property type="match status" value="1"/>
</dbReference>
<dbReference type="Gene3D" id="1.10.8.720">
    <property type="entry name" value="Region D6 of dynein motor"/>
    <property type="match status" value="1"/>
</dbReference>
<dbReference type="Proteomes" id="UP000002630">
    <property type="component" value="Linkage Group LG03"/>
</dbReference>
<accession>D8LN01</accession>
<dbReference type="OrthoDB" id="10252139at2759"/>
<dbReference type="InterPro" id="IPR042219">
    <property type="entry name" value="AAA_lid_11_sf"/>
</dbReference>
<organism evidence="4 5">
    <name type="scientific">Ectocarpus siliculosus</name>
    <name type="common">Brown alga</name>
    <name type="synonym">Conferva siliculosa</name>
    <dbReference type="NCBI Taxonomy" id="2880"/>
    <lineage>
        <taxon>Eukaryota</taxon>
        <taxon>Sar</taxon>
        <taxon>Stramenopiles</taxon>
        <taxon>Ochrophyta</taxon>
        <taxon>PX clade</taxon>
        <taxon>Phaeophyceae</taxon>
        <taxon>Ectocarpales</taxon>
        <taxon>Ectocarpaceae</taxon>
        <taxon>Ectocarpus</taxon>
    </lineage>
</organism>
<dbReference type="Gene3D" id="1.20.1270.280">
    <property type="match status" value="1"/>
</dbReference>
<dbReference type="GO" id="GO:0045505">
    <property type="term" value="F:dynein intermediate chain binding"/>
    <property type="evidence" value="ECO:0007669"/>
    <property type="project" value="InterPro"/>
</dbReference>
<dbReference type="EMBL" id="FN648621">
    <property type="protein sequence ID" value="CBN76242.1"/>
    <property type="molecule type" value="Genomic_DNA"/>
</dbReference>
<dbReference type="GO" id="GO:0051959">
    <property type="term" value="F:dynein light intermediate chain binding"/>
    <property type="evidence" value="ECO:0007669"/>
    <property type="project" value="InterPro"/>
</dbReference>
<dbReference type="GO" id="GO:0007018">
    <property type="term" value="P:microtubule-based movement"/>
    <property type="evidence" value="ECO:0007669"/>
    <property type="project" value="InterPro"/>
</dbReference>
<evidence type="ECO:0000259" key="3">
    <source>
        <dbReference type="Pfam" id="PF18199"/>
    </source>
</evidence>
<sequence>MSAFAVSNQITFESPPGLKKNMQRTYSTWPSTMICKFTPRMPLETTHGTLSGTLTFDTYHNIPFMIGFNPSMAVRPELPSLIWEACYTVVVRKVEGSVVKAQLLLALAWFHGIVQERRIFMPQGWTKEYDFSIGDLRAGAMVMTAEADKTKNGKVDWRTVRGLMVDAIYGGRVDNPHDMRVLATYLRHYFNSDVVGGADNGGQLARGLDVPGTDRLPDYVHAVQKLPDTDHPSGFGLPDNIERSVQRAASAVVIAGLRRLGAASIGGGSFDREIWRNRLGPLLEAWDKMASSISNSSAAAAGGAGRRGSRRISAEKATSGAEGRQLPPVDAFVAMEAEAAVCLCEIVAASLGSVKKVVYGTALLTPAIQATGGALIAGRVPPAWSCLWEGPETPQAWLTAMARKKASLSRWEAGVARGDLLDKPVDLSNLFNPNTFLNAVRQQTARLSGCSMDALKLVSSWDKGRLKSAPLPVTIEGLRLQGAAFSGGTLHQQSPNDPEVAGVPDVTLAYIHKDKQRPYQADQAIETPLYFSLDRERLLAEISMPTTEPRDVWILAGVALFLKD</sequence>
<dbReference type="EMBL" id="FN649728">
    <property type="protein sequence ID" value="CBN76242.1"/>
    <property type="molecule type" value="Genomic_DNA"/>
</dbReference>
<protein>
    <submittedName>
        <fullName evidence="4">Dynein heavy chain</fullName>
    </submittedName>
</protein>
<evidence type="ECO:0000259" key="2">
    <source>
        <dbReference type="Pfam" id="PF18198"/>
    </source>
</evidence>